<dbReference type="AlphaFoldDB" id="A0AA36AN91"/>
<keyword evidence="3" id="KW-1185">Reference proteome</keyword>
<proteinExistence type="predicted"/>
<feature type="region of interest" description="Disordered" evidence="1">
    <location>
        <begin position="1"/>
        <end position="20"/>
    </location>
</feature>
<accession>A0AA36AN91</accession>
<evidence type="ECO:0000313" key="3">
    <source>
        <dbReference type="Proteomes" id="UP001162480"/>
    </source>
</evidence>
<feature type="compositionally biased region" description="Basic and acidic residues" evidence="1">
    <location>
        <begin position="9"/>
        <end position="20"/>
    </location>
</feature>
<organism evidence="2 3">
    <name type="scientific">Octopus vulgaris</name>
    <name type="common">Common octopus</name>
    <dbReference type="NCBI Taxonomy" id="6645"/>
    <lineage>
        <taxon>Eukaryota</taxon>
        <taxon>Metazoa</taxon>
        <taxon>Spiralia</taxon>
        <taxon>Lophotrochozoa</taxon>
        <taxon>Mollusca</taxon>
        <taxon>Cephalopoda</taxon>
        <taxon>Coleoidea</taxon>
        <taxon>Octopodiformes</taxon>
        <taxon>Octopoda</taxon>
        <taxon>Incirrata</taxon>
        <taxon>Octopodidae</taxon>
        <taxon>Octopus</taxon>
    </lineage>
</organism>
<sequence>MDSLESEMTETKNRLQKIEAGEFPPKMAEAVKTLSAVGVTANQMSGAEISKNNIEKLTEEKARKQREESEDRARRSKNLVIFGLDEPTMEDKEKRKQ</sequence>
<feature type="region of interest" description="Disordered" evidence="1">
    <location>
        <begin position="50"/>
        <end position="97"/>
    </location>
</feature>
<dbReference type="EMBL" id="OX597816">
    <property type="protein sequence ID" value="CAI9719266.1"/>
    <property type="molecule type" value="Genomic_DNA"/>
</dbReference>
<protein>
    <submittedName>
        <fullName evidence="2">Uncharacterized protein</fullName>
    </submittedName>
</protein>
<evidence type="ECO:0000256" key="1">
    <source>
        <dbReference type="SAM" id="MobiDB-lite"/>
    </source>
</evidence>
<gene>
    <name evidence="2" type="ORF">OCTVUL_1B007475</name>
</gene>
<name>A0AA36AN91_OCTVU</name>
<feature type="compositionally biased region" description="Basic and acidic residues" evidence="1">
    <location>
        <begin position="53"/>
        <end position="73"/>
    </location>
</feature>
<dbReference type="Proteomes" id="UP001162480">
    <property type="component" value="Chromosome 3"/>
</dbReference>
<reference evidence="2" key="1">
    <citation type="submission" date="2023-08" db="EMBL/GenBank/DDBJ databases">
        <authorList>
            <person name="Alioto T."/>
            <person name="Alioto T."/>
            <person name="Gomez Garrido J."/>
        </authorList>
    </citation>
    <scope>NUCLEOTIDE SEQUENCE</scope>
</reference>
<evidence type="ECO:0000313" key="2">
    <source>
        <dbReference type="EMBL" id="CAI9719266.1"/>
    </source>
</evidence>